<keyword evidence="3" id="KW-1185">Reference proteome</keyword>
<evidence type="ECO:0000313" key="2">
    <source>
        <dbReference type="EMBL" id="MFC5590074.1"/>
    </source>
</evidence>
<evidence type="ECO:0000256" key="1">
    <source>
        <dbReference type="ARBA" id="ARBA00022723"/>
    </source>
</evidence>
<proteinExistence type="predicted"/>
<reference evidence="3" key="1">
    <citation type="journal article" date="2019" name="Int. J. Syst. Evol. Microbiol.">
        <title>The Global Catalogue of Microorganisms (GCM) 10K type strain sequencing project: providing services to taxonomists for standard genome sequencing and annotation.</title>
        <authorList>
            <consortium name="The Broad Institute Genomics Platform"/>
            <consortium name="The Broad Institute Genome Sequencing Center for Infectious Disease"/>
            <person name="Wu L."/>
            <person name="Ma J."/>
        </authorList>
    </citation>
    <scope>NUCLEOTIDE SEQUENCE [LARGE SCALE GENOMIC DNA]</scope>
    <source>
        <strain evidence="3">CGMCC 4.1434</strain>
    </source>
</reference>
<dbReference type="SUPFAM" id="SSF144052">
    <property type="entry name" value="Thermophilic metalloprotease-like"/>
    <property type="match status" value="1"/>
</dbReference>
<dbReference type="InterPro" id="IPR058739">
    <property type="entry name" value="NicX"/>
</dbReference>
<dbReference type="RefSeq" id="WP_381435942.1">
    <property type="nucleotide sequence ID" value="NZ_JBHSNO010000007.1"/>
</dbReference>
<dbReference type="EMBL" id="JBHSNO010000007">
    <property type="protein sequence ID" value="MFC5590074.1"/>
    <property type="molecule type" value="Genomic_DNA"/>
</dbReference>
<name>A0ABW0TKR0_9BACL</name>
<keyword evidence="2" id="KW-0645">Protease</keyword>
<accession>A0ABW0TKR0</accession>
<keyword evidence="2" id="KW-0378">Hydrolase</keyword>
<dbReference type="PANTHER" id="PTHR34448:SF1">
    <property type="entry name" value="BLL6088 PROTEIN"/>
    <property type="match status" value="1"/>
</dbReference>
<dbReference type="Pfam" id="PF26233">
    <property type="entry name" value="NicX"/>
    <property type="match status" value="1"/>
</dbReference>
<evidence type="ECO:0000313" key="3">
    <source>
        <dbReference type="Proteomes" id="UP001596109"/>
    </source>
</evidence>
<dbReference type="Proteomes" id="UP001596109">
    <property type="component" value="Unassembled WGS sequence"/>
</dbReference>
<dbReference type="InterPro" id="IPR052170">
    <property type="entry name" value="M29_Exopeptidase"/>
</dbReference>
<organism evidence="2 3">
    <name type="scientific">Sporosarcina soli</name>
    <dbReference type="NCBI Taxonomy" id="334736"/>
    <lineage>
        <taxon>Bacteria</taxon>
        <taxon>Bacillati</taxon>
        <taxon>Bacillota</taxon>
        <taxon>Bacilli</taxon>
        <taxon>Bacillales</taxon>
        <taxon>Caryophanaceae</taxon>
        <taxon>Sporosarcina</taxon>
    </lineage>
</organism>
<gene>
    <name evidence="2" type="ORF">ACFPRA_14295</name>
</gene>
<dbReference type="GO" id="GO:0004177">
    <property type="term" value="F:aminopeptidase activity"/>
    <property type="evidence" value="ECO:0007669"/>
    <property type="project" value="UniProtKB-KW"/>
</dbReference>
<dbReference type="PANTHER" id="PTHR34448">
    <property type="entry name" value="AMINOPEPTIDASE"/>
    <property type="match status" value="1"/>
</dbReference>
<comment type="caution">
    <text evidence="2">The sequence shown here is derived from an EMBL/GenBank/DDBJ whole genome shotgun (WGS) entry which is preliminary data.</text>
</comment>
<sequence length="332" mass="36431">MENVLTKTRKELLEDLPLGIKQLFTSITHLKEGEKVLVITDENKKEIGEFVYKYAKEFFETTMMVMPTREGHGAEPTEAVRAAMNNCDVAFGATTYSMYHSKARLDASKNGRLRWVGLQDYALHMFEKGGLTADFDEVKEVIDRVSEYYQGNTFKLTAPGGTNMVCSVKGRKPVFDYGTSREPGSASFPPNAEVALGPVEGTANGVLVFDGSIPHPLLNLLDEPVICKVENGFITEITGGREADILRKILADFNDPTVYNIAELGLGLNKENYLCGHMAPDEGSLGNIHIGIGKNLNFGGHVDSPLHLDLVIKDVTVVIDDCSLMKDGELLV</sequence>
<keyword evidence="1" id="KW-0479">Metal-binding</keyword>
<protein>
    <submittedName>
        <fullName evidence="2">Aminopeptidase</fullName>
    </submittedName>
</protein>
<keyword evidence="2" id="KW-0031">Aminopeptidase</keyword>